<evidence type="ECO:0000313" key="6">
    <source>
        <dbReference type="EMBL" id="KAL1503669.1"/>
    </source>
</evidence>
<dbReference type="Proteomes" id="UP001515480">
    <property type="component" value="Unassembled WGS sequence"/>
</dbReference>
<dbReference type="InterPro" id="IPR001478">
    <property type="entry name" value="PDZ"/>
</dbReference>
<protein>
    <recommendedName>
        <fullName evidence="5">PDZ domain-containing protein</fullName>
    </recommendedName>
</protein>
<dbReference type="Pfam" id="PF17820">
    <property type="entry name" value="PDZ_6"/>
    <property type="match status" value="1"/>
</dbReference>
<dbReference type="GO" id="GO:0005886">
    <property type="term" value="C:plasma membrane"/>
    <property type="evidence" value="ECO:0007669"/>
    <property type="project" value="TreeGrafter"/>
</dbReference>
<evidence type="ECO:0000313" key="7">
    <source>
        <dbReference type="Proteomes" id="UP001515480"/>
    </source>
</evidence>
<keyword evidence="2" id="KW-0677">Repeat</keyword>
<dbReference type="PANTHER" id="PTHR23116:SF29">
    <property type="entry name" value="PDZ DOMAIN-CONTAINING PROTEIN 7"/>
    <property type="match status" value="1"/>
</dbReference>
<dbReference type="SMART" id="SM00228">
    <property type="entry name" value="PDZ"/>
    <property type="match status" value="3"/>
</dbReference>
<dbReference type="InterPro" id="IPR041489">
    <property type="entry name" value="PDZ_6"/>
</dbReference>
<comment type="subcellular location">
    <subcellularLocation>
        <location evidence="1">Cell projection</location>
    </subcellularLocation>
</comment>
<evidence type="ECO:0000256" key="4">
    <source>
        <dbReference type="SAM" id="MobiDB-lite"/>
    </source>
</evidence>
<dbReference type="InterPro" id="IPR036034">
    <property type="entry name" value="PDZ_sf"/>
</dbReference>
<comment type="caution">
    <text evidence="6">The sequence shown here is derived from an EMBL/GenBank/DDBJ whole genome shotgun (WGS) entry which is preliminary data.</text>
</comment>
<dbReference type="PROSITE" id="PS50106">
    <property type="entry name" value="PDZ"/>
    <property type="match status" value="2"/>
</dbReference>
<organism evidence="6 7">
    <name type="scientific">Prymnesium parvum</name>
    <name type="common">Toxic golden alga</name>
    <dbReference type="NCBI Taxonomy" id="97485"/>
    <lineage>
        <taxon>Eukaryota</taxon>
        <taxon>Haptista</taxon>
        <taxon>Haptophyta</taxon>
        <taxon>Prymnesiophyceae</taxon>
        <taxon>Prymnesiales</taxon>
        <taxon>Prymnesiaceae</taxon>
        <taxon>Prymnesium</taxon>
    </lineage>
</organism>
<keyword evidence="3" id="KW-0966">Cell projection</keyword>
<dbReference type="PANTHER" id="PTHR23116">
    <property type="entry name" value="PDZ DOMAIN CONTAINING WHIRLIN AND HARMONIN-RELATED"/>
    <property type="match status" value="1"/>
</dbReference>
<gene>
    <name evidence="6" type="ORF">AB1Y20_012142</name>
</gene>
<feature type="compositionally biased region" description="Low complexity" evidence="4">
    <location>
        <begin position="82"/>
        <end position="115"/>
    </location>
</feature>
<evidence type="ECO:0000259" key="5">
    <source>
        <dbReference type="PROSITE" id="PS50106"/>
    </source>
</evidence>
<evidence type="ECO:0000256" key="3">
    <source>
        <dbReference type="ARBA" id="ARBA00023273"/>
    </source>
</evidence>
<feature type="compositionally biased region" description="Low complexity" evidence="4">
    <location>
        <begin position="160"/>
        <end position="175"/>
    </location>
</feature>
<sequence length="466" mass="48472">MNSFGDVLAESDDDAGTPAIGGMQLIAPGRPGSPVHGGQTTASPCSSPAAVRMLTSARNGNVPPPLNLSGLSHHTGDGSTTQSYGGLSLSSPSPHQLLGAHDSSPQASSGSASQHSDYKSTPWHSSPCDSPKPYYSARSPATRPQSGLRRPGSAMLNMVSSNSNRSPSSRNSSSRELPGMSKLAIFDTNGADGAPAEKAGSPLSGGGTRDDGASRFKDIIVGNPNGITCCDLPNFITEAAVGGYSGTGVLVERMAERCEALSQGLMVGDVIARVNRQVLRGHRSTVDLINTCYKNGFDTVLTVANSRRVAQIDKRHGRVGISCTNLLRSGEGVLVCRVEKDGLAYKAGMRIGTMLLSVNGALCETHQEAVERIDQISPVVSIVYRANAEEITLKQDAGQWGLTVSDSELCVGVLVASVITGSAAERAGLQPQDLLLGVCGVLVRSAAKAMELLQAPGPMIQVTRRV</sequence>
<keyword evidence="7" id="KW-1185">Reference proteome</keyword>
<reference evidence="6 7" key="1">
    <citation type="journal article" date="2024" name="Science">
        <title>Giant polyketide synthase enzymes in the biosynthesis of giant marine polyether toxins.</title>
        <authorList>
            <person name="Fallon T.R."/>
            <person name="Shende V.V."/>
            <person name="Wierzbicki I.H."/>
            <person name="Pendleton A.L."/>
            <person name="Watervoot N.F."/>
            <person name="Auber R.P."/>
            <person name="Gonzalez D.J."/>
            <person name="Wisecaver J.H."/>
            <person name="Moore B.S."/>
        </authorList>
    </citation>
    <scope>NUCLEOTIDE SEQUENCE [LARGE SCALE GENOMIC DNA]</scope>
    <source>
        <strain evidence="6 7">12B1</strain>
    </source>
</reference>
<dbReference type="GO" id="GO:0042995">
    <property type="term" value="C:cell projection"/>
    <property type="evidence" value="ECO:0007669"/>
    <property type="project" value="UniProtKB-SubCell"/>
</dbReference>
<evidence type="ECO:0000256" key="2">
    <source>
        <dbReference type="ARBA" id="ARBA00022737"/>
    </source>
</evidence>
<dbReference type="Gene3D" id="2.30.42.10">
    <property type="match status" value="2"/>
</dbReference>
<evidence type="ECO:0000256" key="1">
    <source>
        <dbReference type="ARBA" id="ARBA00004316"/>
    </source>
</evidence>
<dbReference type="EMBL" id="JBGBPQ010000021">
    <property type="protein sequence ID" value="KAL1503669.1"/>
    <property type="molecule type" value="Genomic_DNA"/>
</dbReference>
<dbReference type="AlphaFoldDB" id="A0AB34IQD3"/>
<dbReference type="SUPFAM" id="SSF50156">
    <property type="entry name" value="PDZ domain-like"/>
    <property type="match status" value="3"/>
</dbReference>
<dbReference type="InterPro" id="IPR051844">
    <property type="entry name" value="USH2_Complex_Protein"/>
</dbReference>
<feature type="domain" description="PDZ" evidence="5">
    <location>
        <begin position="390"/>
        <end position="466"/>
    </location>
</feature>
<feature type="compositionally biased region" description="Polar residues" evidence="4">
    <location>
        <begin position="69"/>
        <end position="81"/>
    </location>
</feature>
<accession>A0AB34IQD3</accession>
<proteinExistence type="predicted"/>
<dbReference type="CDD" id="cd00136">
    <property type="entry name" value="PDZ_canonical"/>
    <property type="match status" value="1"/>
</dbReference>
<feature type="region of interest" description="Disordered" evidence="4">
    <location>
        <begin position="1"/>
        <end position="210"/>
    </location>
</feature>
<name>A0AB34IQD3_PRYPA</name>
<feature type="domain" description="PDZ" evidence="5">
    <location>
        <begin position="308"/>
        <end position="388"/>
    </location>
</feature>